<dbReference type="Gene3D" id="3.40.640.10">
    <property type="entry name" value="Type I PLP-dependent aspartate aminotransferase-like (Major domain)"/>
    <property type="match status" value="1"/>
</dbReference>
<gene>
    <name evidence="6" type="ORF">FRX97_06395</name>
</gene>
<dbReference type="SUPFAM" id="SSF53383">
    <property type="entry name" value="PLP-dependent transferases"/>
    <property type="match status" value="1"/>
</dbReference>
<dbReference type="GO" id="GO:0008483">
    <property type="term" value="F:transaminase activity"/>
    <property type="evidence" value="ECO:0007669"/>
    <property type="project" value="UniProtKB-KW"/>
</dbReference>
<keyword evidence="7" id="KW-1185">Reference proteome</keyword>
<evidence type="ECO:0000259" key="5">
    <source>
        <dbReference type="Pfam" id="PF00155"/>
    </source>
</evidence>
<sequence>MAVPENIRKRLEERTELGLLRSLSPPKKGWVDFCSNDYLGIAKNHFSGNQLLGSGGSRLLTGNYSKIEELEENASSFFGAPSLYFNSGYQANIGLLQAVGQRGDLYLFDEFSHASIRDGLQLSRAQSLKFKHNDLQHLAQLLKGKSGYNNIYVVTESIFSMHGDGPDLPALLDLCETHHAFLILDEAHSVGITGAQGRGISFAYKEHPSLFARIFPLGKAFGVQGAFISGSDLLKDYLINFARSFIYTTAPSPVIAEAVANSIDRVFEADKARDNLKLNLAYWHGEGNNREANSLSAIQFVPCPRIKHDGIKKALEEAQIQVFPIRYPTVPEQMEGFRVIIHSYNTKSEIDSLKKILQAHAQ</sequence>
<evidence type="ECO:0000313" key="6">
    <source>
        <dbReference type="EMBL" id="TXC78837.1"/>
    </source>
</evidence>
<comment type="cofactor">
    <cofactor evidence="1">
        <name>pyridoxal 5'-phosphate</name>
        <dbReference type="ChEBI" id="CHEBI:597326"/>
    </cofactor>
</comment>
<dbReference type="Proteomes" id="UP000321168">
    <property type="component" value="Unassembled WGS sequence"/>
</dbReference>
<comment type="caution">
    <text evidence="6">The sequence shown here is derived from an EMBL/GenBank/DDBJ whole genome shotgun (WGS) entry which is preliminary data.</text>
</comment>
<evidence type="ECO:0000256" key="1">
    <source>
        <dbReference type="ARBA" id="ARBA00001933"/>
    </source>
</evidence>
<keyword evidence="6" id="KW-0032">Aminotransferase</keyword>
<dbReference type="InterPro" id="IPR015421">
    <property type="entry name" value="PyrdxlP-dep_Trfase_major"/>
</dbReference>
<dbReference type="Gene3D" id="3.90.1150.10">
    <property type="entry name" value="Aspartate Aminotransferase, domain 1"/>
    <property type="match status" value="1"/>
</dbReference>
<dbReference type="OrthoDB" id="9807157at2"/>
<evidence type="ECO:0000256" key="2">
    <source>
        <dbReference type="ARBA" id="ARBA00010008"/>
    </source>
</evidence>
<comment type="similarity">
    <text evidence="2">Belongs to the class-II pyridoxal-phosphate-dependent aminotransferase family. BioF subfamily.</text>
</comment>
<accession>A0A5C6V020</accession>
<protein>
    <submittedName>
        <fullName evidence="6">Aminotransferase class I/II-fold pyridoxal phosphate-dependent enzyme</fullName>
    </submittedName>
</protein>
<dbReference type="GO" id="GO:0030170">
    <property type="term" value="F:pyridoxal phosphate binding"/>
    <property type="evidence" value="ECO:0007669"/>
    <property type="project" value="InterPro"/>
</dbReference>
<dbReference type="EMBL" id="VORB01000005">
    <property type="protein sequence ID" value="TXC78837.1"/>
    <property type="molecule type" value="Genomic_DNA"/>
</dbReference>
<dbReference type="InterPro" id="IPR050087">
    <property type="entry name" value="AON_synthase_class-II"/>
</dbReference>
<evidence type="ECO:0000256" key="4">
    <source>
        <dbReference type="ARBA" id="ARBA00022898"/>
    </source>
</evidence>
<keyword evidence="4" id="KW-0663">Pyridoxal phosphate</keyword>
<dbReference type="InterPro" id="IPR015422">
    <property type="entry name" value="PyrdxlP-dep_Trfase_small"/>
</dbReference>
<evidence type="ECO:0000313" key="7">
    <source>
        <dbReference type="Proteomes" id="UP000321168"/>
    </source>
</evidence>
<dbReference type="Pfam" id="PF00155">
    <property type="entry name" value="Aminotran_1_2"/>
    <property type="match status" value="1"/>
</dbReference>
<name>A0A5C6V020_9FLAO</name>
<dbReference type="InterPro" id="IPR015424">
    <property type="entry name" value="PyrdxlP-dep_Trfase"/>
</dbReference>
<dbReference type="PANTHER" id="PTHR13693">
    <property type="entry name" value="CLASS II AMINOTRANSFERASE/8-AMINO-7-OXONONANOATE SYNTHASE"/>
    <property type="match status" value="1"/>
</dbReference>
<dbReference type="InterPro" id="IPR004839">
    <property type="entry name" value="Aminotransferase_I/II_large"/>
</dbReference>
<keyword evidence="3 6" id="KW-0808">Transferase</keyword>
<feature type="domain" description="Aminotransferase class I/classII large" evidence="5">
    <location>
        <begin position="29"/>
        <end position="341"/>
    </location>
</feature>
<proteinExistence type="inferred from homology"/>
<evidence type="ECO:0000256" key="3">
    <source>
        <dbReference type="ARBA" id="ARBA00022679"/>
    </source>
</evidence>
<reference evidence="6 7" key="1">
    <citation type="submission" date="2019-08" db="EMBL/GenBank/DDBJ databases">
        <title>Genome of Luteibaculum oceani JCM 18817.</title>
        <authorList>
            <person name="Bowman J.P."/>
        </authorList>
    </citation>
    <scope>NUCLEOTIDE SEQUENCE [LARGE SCALE GENOMIC DNA]</scope>
    <source>
        <strain evidence="6 7">JCM 18817</strain>
    </source>
</reference>
<dbReference type="RefSeq" id="WP_147014361.1">
    <property type="nucleotide sequence ID" value="NZ_VORB01000005.1"/>
</dbReference>
<dbReference type="AlphaFoldDB" id="A0A5C6V020"/>
<organism evidence="6 7">
    <name type="scientific">Luteibaculum oceani</name>
    <dbReference type="NCBI Taxonomy" id="1294296"/>
    <lineage>
        <taxon>Bacteria</taxon>
        <taxon>Pseudomonadati</taxon>
        <taxon>Bacteroidota</taxon>
        <taxon>Flavobacteriia</taxon>
        <taxon>Flavobacteriales</taxon>
        <taxon>Luteibaculaceae</taxon>
        <taxon>Luteibaculum</taxon>
    </lineage>
</organism>
<dbReference type="PANTHER" id="PTHR13693:SF77">
    <property type="entry name" value="8-AMINO-7-OXONONANOATE SYNTHASE"/>
    <property type="match status" value="1"/>
</dbReference>